<keyword evidence="5" id="KW-1185">Reference proteome</keyword>
<evidence type="ECO:0000259" key="3">
    <source>
        <dbReference type="Pfam" id="PF23635"/>
    </source>
</evidence>
<reference evidence="4" key="2">
    <citation type="submission" date="2018-10" db="UniProtKB">
        <authorList>
            <consortium name="EnsemblPlants"/>
        </authorList>
    </citation>
    <scope>IDENTIFICATION</scope>
</reference>
<reference evidence="4" key="1">
    <citation type="submission" date="2018-08" db="EMBL/GenBank/DDBJ databases">
        <authorList>
            <person name="Rossello M."/>
        </authorList>
    </citation>
    <scope>NUCLEOTIDE SEQUENCE [LARGE SCALE GENOMIC DNA]</scope>
    <source>
        <strain evidence="4">cv. Chinese Spring</strain>
    </source>
</reference>
<evidence type="ECO:0000313" key="4">
    <source>
        <dbReference type="EnsemblPlants" id="TraesCS6A02G075600.1"/>
    </source>
</evidence>
<dbReference type="GO" id="GO:0000786">
    <property type="term" value="C:nucleosome"/>
    <property type="evidence" value="ECO:0007669"/>
    <property type="project" value="InterPro"/>
</dbReference>
<feature type="domain" description="F-box protein AT5G49610-like beta-propeller" evidence="3">
    <location>
        <begin position="110"/>
        <end position="367"/>
    </location>
</feature>
<dbReference type="InterPro" id="IPR036047">
    <property type="entry name" value="F-box-like_dom_sf"/>
</dbReference>
<name>A0A3B6NLF5_WHEAT</name>
<dbReference type="SUPFAM" id="SSF81383">
    <property type="entry name" value="F-box domain"/>
    <property type="match status" value="1"/>
</dbReference>
<accession>A0A3B6NLF5</accession>
<dbReference type="Pfam" id="PF23635">
    <property type="entry name" value="Beta-prop_AT5G49610-like"/>
    <property type="match status" value="1"/>
</dbReference>
<dbReference type="OrthoDB" id="605328at2759"/>
<dbReference type="InterPro" id="IPR007125">
    <property type="entry name" value="H2A/H2B/H3"/>
</dbReference>
<feature type="domain" description="Core Histone H2A/H2B/H3" evidence="2">
    <location>
        <begin position="431"/>
        <end position="476"/>
    </location>
</feature>
<dbReference type="Gramene" id="TraesCS6A03G0171600.1">
    <property type="protein sequence ID" value="TraesCS6A03G0171600.1.CDS"/>
    <property type="gene ID" value="TraesCS6A03G0171600"/>
</dbReference>
<dbReference type="InterPro" id="IPR009072">
    <property type="entry name" value="Histone-fold"/>
</dbReference>
<dbReference type="Gramene" id="TraesCAD_scaffold_027451_01G000100.1">
    <property type="protein sequence ID" value="TraesCAD_scaffold_027451_01G000100.1"/>
    <property type="gene ID" value="TraesCAD_scaffold_027451_01G000100"/>
</dbReference>
<dbReference type="Pfam" id="PF00125">
    <property type="entry name" value="Histone"/>
    <property type="match status" value="1"/>
</dbReference>
<dbReference type="OMA" id="IYIDHAM"/>
<dbReference type="GO" id="GO:0046982">
    <property type="term" value="F:protein heterodimerization activity"/>
    <property type="evidence" value="ECO:0007669"/>
    <property type="project" value="InterPro"/>
</dbReference>
<organism evidence="4">
    <name type="scientific">Triticum aestivum</name>
    <name type="common">Wheat</name>
    <dbReference type="NCBI Taxonomy" id="4565"/>
    <lineage>
        <taxon>Eukaryota</taxon>
        <taxon>Viridiplantae</taxon>
        <taxon>Streptophyta</taxon>
        <taxon>Embryophyta</taxon>
        <taxon>Tracheophyta</taxon>
        <taxon>Spermatophyta</taxon>
        <taxon>Magnoliopsida</taxon>
        <taxon>Liliopsida</taxon>
        <taxon>Poales</taxon>
        <taxon>Poaceae</taxon>
        <taxon>BOP clade</taxon>
        <taxon>Pooideae</taxon>
        <taxon>Triticodae</taxon>
        <taxon>Triticeae</taxon>
        <taxon>Triticinae</taxon>
        <taxon>Triticum</taxon>
    </lineage>
</organism>
<dbReference type="SMART" id="SM00428">
    <property type="entry name" value="H3"/>
    <property type="match status" value="1"/>
</dbReference>
<comment type="similarity">
    <text evidence="1">Belongs to the histone H3 family.</text>
</comment>
<dbReference type="Proteomes" id="UP000019116">
    <property type="component" value="Chromosome 6A"/>
</dbReference>
<dbReference type="PANTHER" id="PTHR32133">
    <property type="entry name" value="OS07G0120400 PROTEIN"/>
    <property type="match status" value="1"/>
</dbReference>
<dbReference type="InterPro" id="IPR000164">
    <property type="entry name" value="Histone_H3/CENP-A"/>
</dbReference>
<evidence type="ECO:0000259" key="2">
    <source>
        <dbReference type="Pfam" id="PF00125"/>
    </source>
</evidence>
<evidence type="ECO:0000256" key="1">
    <source>
        <dbReference type="ARBA" id="ARBA00010343"/>
    </source>
</evidence>
<dbReference type="GO" id="GO:0003677">
    <property type="term" value="F:DNA binding"/>
    <property type="evidence" value="ECO:0007669"/>
    <property type="project" value="InterPro"/>
</dbReference>
<evidence type="ECO:0000313" key="5">
    <source>
        <dbReference type="Proteomes" id="UP000019116"/>
    </source>
</evidence>
<dbReference type="InterPro" id="IPR056594">
    <property type="entry name" value="AT5G49610-like_b-prop"/>
</dbReference>
<dbReference type="GO" id="GO:0030527">
    <property type="term" value="F:structural constituent of chromatin"/>
    <property type="evidence" value="ECO:0007669"/>
    <property type="project" value="InterPro"/>
</dbReference>
<proteinExistence type="inferred from homology"/>
<dbReference type="SUPFAM" id="SSF47113">
    <property type="entry name" value="Histone-fold"/>
    <property type="match status" value="1"/>
</dbReference>
<dbReference type="AlphaFoldDB" id="A0A3B6NLF5"/>
<dbReference type="SMR" id="A0A3B6NLF5"/>
<dbReference type="PANTHER" id="PTHR32133:SF380">
    <property type="entry name" value="OS10G0137700 PROTEIN"/>
    <property type="match status" value="1"/>
</dbReference>
<dbReference type="Gramene" id="TraesCS6A02G075600.1">
    <property type="protein sequence ID" value="TraesCS6A02G075600.1"/>
    <property type="gene ID" value="TraesCS6A02G075600"/>
</dbReference>
<protein>
    <submittedName>
        <fullName evidence="4">Uncharacterized protein</fullName>
    </submittedName>
</protein>
<dbReference type="STRING" id="4565.A0A3B6NLF5"/>
<sequence length="481" mass="53533">MPASSHRPSPASPLEDDNLLPQILLRLPPDPSSLPRASLACTRWRDHVADPGFRRRFRLHHRRNPPLLGFFDGCGSLDFHPTLEAPDRVAPERFSLKRDEGDGVRRPLGCRHGLVLLLVPKPLQVIVWDPVTGDQHRLDVPQGLTTNECYESVINGAVLRAAAGDAEHFKVVMVAADGDGVENRRAVACVYSSETGTWGGFVTAPIPYDADAHASGLFWRFSTSIYIDHAMLAGDSLYWQLIGNFERILQFDLERQSLSVMSVPVPIYSKGNCFKLMRAEGGGGIGFLFMSNSDYIAQLWRRKTDSDGVASWVIARSIELDKVLSLNSEKGESMRIVGFAEDNNVVLLDMLSGFFMIQLDSLRFKKLPRTKAVSSLHDFSLHAFESVYIAGLVDQVGRKQALVVHMMELIFCTIHKMIVRSDMLRDVPVEHSSAVSALEKATDAYLVRLFEDTNLCAIHAKRVTIMPKGNLLARRISGERA</sequence>
<dbReference type="EnsemblPlants" id="TraesCS6A02G075600.1">
    <property type="protein sequence ID" value="TraesCS6A02G075600.1"/>
    <property type="gene ID" value="TraesCS6A02G075600"/>
</dbReference>
<dbReference type="Gene3D" id="1.10.20.10">
    <property type="entry name" value="Histone, subunit A"/>
    <property type="match status" value="1"/>
</dbReference>